<evidence type="ECO:0000259" key="2">
    <source>
        <dbReference type="Pfam" id="PF00350"/>
    </source>
</evidence>
<dbReference type="SUPFAM" id="SSF52540">
    <property type="entry name" value="P-loop containing nucleoside triphosphate hydrolases"/>
    <property type="match status" value="1"/>
</dbReference>
<dbReference type="Pfam" id="PF00350">
    <property type="entry name" value="Dynamin_N"/>
    <property type="match status" value="1"/>
</dbReference>
<dbReference type="OrthoDB" id="5477114at2"/>
<proteinExistence type="predicted"/>
<sequence length="306" mass="33903">MSEENLIRLNPVADTRKPRLVLMGEFSAGKSTLSNILLGCNPLPMRVTATRLPPVVISQGQPAAFTVGHDGVRTPIALDNLESVSLSETRRVELSMESDALELCDIVDMPGISDPNMPPETWQNVIRENDLVIWCTHATQAWRKSEAAIWDSLRAETSGRNLLLITQFDKLQNQRDQDRVLKRVQRETEGLFEAIYPVSLLVALNADDDIEAWRRSGAAEFLEHVIGMLLDFEHGHSKFPTAATHHADDPAATGPVSPIPDEDHEPVTPEPANTQTEDRVMPRRVRLSSDAGSRRNADRRAASRGG</sequence>
<dbReference type="AlphaFoldDB" id="A0A1H7U132"/>
<accession>A0A1H7U132</accession>
<dbReference type="Gene3D" id="3.40.50.300">
    <property type="entry name" value="P-loop containing nucleotide triphosphate hydrolases"/>
    <property type="match status" value="1"/>
</dbReference>
<evidence type="ECO:0000313" key="3">
    <source>
        <dbReference type="EMBL" id="SEL90386.1"/>
    </source>
</evidence>
<dbReference type="RefSeq" id="WP_093038180.1">
    <property type="nucleotide sequence ID" value="NZ_FOAG01000009.1"/>
</dbReference>
<dbReference type="Proteomes" id="UP000199582">
    <property type="component" value="Unassembled WGS sequence"/>
</dbReference>
<evidence type="ECO:0000256" key="1">
    <source>
        <dbReference type="SAM" id="MobiDB-lite"/>
    </source>
</evidence>
<reference evidence="3 4" key="1">
    <citation type="submission" date="2016-10" db="EMBL/GenBank/DDBJ databases">
        <authorList>
            <person name="de Groot N.N."/>
        </authorList>
    </citation>
    <scope>NUCLEOTIDE SEQUENCE [LARGE SCALE GENOMIC DNA]</scope>
    <source>
        <strain evidence="3 4">DSM 100674</strain>
    </source>
</reference>
<name>A0A1H7U132_9RHOB</name>
<dbReference type="EMBL" id="FOAG01000009">
    <property type="protein sequence ID" value="SEL90386.1"/>
    <property type="molecule type" value="Genomic_DNA"/>
</dbReference>
<feature type="compositionally biased region" description="Basic and acidic residues" evidence="1">
    <location>
        <begin position="292"/>
        <end position="306"/>
    </location>
</feature>
<dbReference type="InterPro" id="IPR027417">
    <property type="entry name" value="P-loop_NTPase"/>
</dbReference>
<feature type="domain" description="Dynamin N-terminal" evidence="2">
    <location>
        <begin position="21"/>
        <end position="166"/>
    </location>
</feature>
<evidence type="ECO:0000313" key="4">
    <source>
        <dbReference type="Proteomes" id="UP000199582"/>
    </source>
</evidence>
<dbReference type="STRING" id="1287727.SAMN05443999_109118"/>
<organism evidence="3 4">
    <name type="scientific">Roseovarius azorensis</name>
    <dbReference type="NCBI Taxonomy" id="1287727"/>
    <lineage>
        <taxon>Bacteria</taxon>
        <taxon>Pseudomonadati</taxon>
        <taxon>Pseudomonadota</taxon>
        <taxon>Alphaproteobacteria</taxon>
        <taxon>Rhodobacterales</taxon>
        <taxon>Roseobacteraceae</taxon>
        <taxon>Roseovarius</taxon>
    </lineage>
</organism>
<dbReference type="InterPro" id="IPR045063">
    <property type="entry name" value="Dynamin_N"/>
</dbReference>
<gene>
    <name evidence="3" type="ORF">SAMN05443999_109118</name>
</gene>
<feature type="region of interest" description="Disordered" evidence="1">
    <location>
        <begin position="240"/>
        <end position="306"/>
    </location>
</feature>
<protein>
    <submittedName>
        <fullName evidence="3">Dynamin family protein</fullName>
    </submittedName>
</protein>
<keyword evidence="4" id="KW-1185">Reference proteome</keyword>